<gene>
    <name evidence="2" type="ORF">PSUM_15595</name>
</gene>
<dbReference type="RefSeq" id="WP_083348503.1">
    <property type="nucleotide sequence ID" value="NZ_LT629767.1"/>
</dbReference>
<comment type="caution">
    <text evidence="2">The sequence shown here is derived from an EMBL/GenBank/DDBJ whole genome shotgun (WGS) entry which is preliminary data.</text>
</comment>
<dbReference type="EMBL" id="NIWU01000002">
    <property type="protein sequence ID" value="OXR33441.1"/>
    <property type="molecule type" value="Genomic_DNA"/>
</dbReference>
<dbReference type="Proteomes" id="UP000215455">
    <property type="component" value="Unassembled WGS sequence"/>
</dbReference>
<keyword evidence="3" id="KW-1185">Reference proteome</keyword>
<reference evidence="2 3" key="1">
    <citation type="submission" date="2017-06" db="EMBL/GenBank/DDBJ databases">
        <authorList>
            <person name="Furmanczyk E.M."/>
        </authorList>
    </citation>
    <scope>NUCLEOTIDE SEQUENCE [LARGE SCALE GENOMIC DNA]</scope>
    <source>
        <strain evidence="2 3">DSM 16611</strain>
    </source>
</reference>
<accession>A0ABX4DXM4</accession>
<evidence type="ECO:0000313" key="2">
    <source>
        <dbReference type="EMBL" id="OXR33441.1"/>
    </source>
</evidence>
<dbReference type="Pfam" id="PF02796">
    <property type="entry name" value="HTH_7"/>
    <property type="match status" value="1"/>
</dbReference>
<name>A0ABX4DXM4_9PSED</name>
<proteinExistence type="predicted"/>
<protein>
    <recommendedName>
        <fullName evidence="1">Resolvase HTH domain-containing protein</fullName>
    </recommendedName>
</protein>
<feature type="domain" description="Resolvase HTH" evidence="1">
    <location>
        <begin position="252"/>
        <end position="282"/>
    </location>
</feature>
<evidence type="ECO:0000259" key="1">
    <source>
        <dbReference type="Pfam" id="PF02796"/>
    </source>
</evidence>
<evidence type="ECO:0000313" key="3">
    <source>
        <dbReference type="Proteomes" id="UP000215455"/>
    </source>
</evidence>
<dbReference type="InterPro" id="IPR006120">
    <property type="entry name" value="Resolvase_HTH_dom"/>
</dbReference>
<organism evidence="2 3">
    <name type="scientific">Pseudomonas umsongensis</name>
    <dbReference type="NCBI Taxonomy" id="198618"/>
    <lineage>
        <taxon>Bacteria</taxon>
        <taxon>Pseudomonadati</taxon>
        <taxon>Pseudomonadota</taxon>
        <taxon>Gammaproteobacteria</taxon>
        <taxon>Pseudomonadales</taxon>
        <taxon>Pseudomonadaceae</taxon>
        <taxon>Pseudomonas</taxon>
    </lineage>
</organism>
<sequence length="290" mass="32411">MTTLARNKVLPIAAPATDIRSTLTKHRTTTIDSFVVDKVSGEILGNYTCSDYSPEPIDYPVAPFQESTAFVIDEHGSPIAIHSPVVNAGLTAPVLSFPIATAPSRPEAKTGKGRKAQIIENKLWDLMWAAKIEEVRLPWLDHYVRGAINTGPGVINGRYSVSPTDVTKLLYLPEISVESASRCLLNHDHEPMSVRQIQRVVEATRVALRGIALYFERHPEILLQLDLATDFNQFWRTNMSEEKQPARMEHPKRQEVLRLLEQGEAIKAIARQSGVSKTTVKKWQVELQTA</sequence>